<dbReference type="RefSeq" id="WP_229642074.1">
    <property type="nucleotide sequence ID" value="NZ_JADWDC010000061.1"/>
</dbReference>
<keyword evidence="1" id="KW-1133">Transmembrane helix</keyword>
<evidence type="ECO:0000313" key="3">
    <source>
        <dbReference type="Proteomes" id="UP000729733"/>
    </source>
</evidence>
<evidence type="ECO:0000256" key="1">
    <source>
        <dbReference type="SAM" id="Phobius"/>
    </source>
</evidence>
<proteinExistence type="predicted"/>
<protein>
    <submittedName>
        <fullName evidence="2">Uncharacterized protein</fullName>
    </submittedName>
</protein>
<keyword evidence="3" id="KW-1185">Reference proteome</keyword>
<reference evidence="2" key="1">
    <citation type="journal article" date="2021" name="Antonie Van Leeuwenhoek">
        <title>Draft genome and description of Waterburya agarophytonicola gen. nov. sp. nov. (Pleurocapsales, Cyanobacteria): a seaweed symbiont.</title>
        <authorList>
            <person name="Bonthond G."/>
            <person name="Shalygin S."/>
            <person name="Bayer T."/>
            <person name="Weinberger F."/>
        </authorList>
    </citation>
    <scope>NUCLEOTIDE SEQUENCE</scope>
    <source>
        <strain evidence="2">KI4</strain>
    </source>
</reference>
<gene>
    <name evidence="2" type="ORF">I4641_18545</name>
</gene>
<comment type="caution">
    <text evidence="2">The sequence shown here is derived from an EMBL/GenBank/DDBJ whole genome shotgun (WGS) entry which is preliminary data.</text>
</comment>
<dbReference type="EMBL" id="JADWDC010000061">
    <property type="protein sequence ID" value="MCC0178971.1"/>
    <property type="molecule type" value="Genomic_DNA"/>
</dbReference>
<sequence length="55" mass="6089">MLLNIFFISLMGFITLYVLRGIGMITFISGGMITGLLMTAVISGLTWGILKTKRY</sequence>
<keyword evidence="1" id="KW-0472">Membrane</keyword>
<dbReference type="AlphaFoldDB" id="A0A964BUB5"/>
<name>A0A964BUB5_9CYAN</name>
<feature type="transmembrane region" description="Helical" evidence="1">
    <location>
        <begin position="31"/>
        <end position="50"/>
    </location>
</feature>
<evidence type="ECO:0000313" key="2">
    <source>
        <dbReference type="EMBL" id="MCC0178971.1"/>
    </source>
</evidence>
<organism evidence="2 3">
    <name type="scientific">Waterburya agarophytonicola KI4</name>
    <dbReference type="NCBI Taxonomy" id="2874699"/>
    <lineage>
        <taxon>Bacteria</taxon>
        <taxon>Bacillati</taxon>
        <taxon>Cyanobacteriota</taxon>
        <taxon>Cyanophyceae</taxon>
        <taxon>Pleurocapsales</taxon>
        <taxon>Hyellaceae</taxon>
        <taxon>Waterburya</taxon>
        <taxon>Waterburya agarophytonicola</taxon>
    </lineage>
</organism>
<feature type="transmembrane region" description="Helical" evidence="1">
    <location>
        <begin position="5"/>
        <end position="25"/>
    </location>
</feature>
<dbReference type="Proteomes" id="UP000729733">
    <property type="component" value="Unassembled WGS sequence"/>
</dbReference>
<accession>A0A964BUB5</accession>
<keyword evidence="1" id="KW-0812">Transmembrane</keyword>